<dbReference type="AlphaFoldDB" id="A0AAW7Z2U1"/>
<accession>A0AAW7Z2U1</accession>
<comment type="caution">
    <text evidence="1">The sequence shown here is derived from an EMBL/GenBank/DDBJ whole genome shotgun (WGS) entry which is preliminary data.</text>
</comment>
<sequence>MTSDNHQLKILMLISSPFQYWCALEYLHQMGRRVSITVVNAATFCENSMLQIEAMHKIAKPESVKLLSIPKEGSLASRIGAYSDLISVFAKGAFSTVLIGDLRQLWMQDIACNINADNVVLVDDGAATNVFEKFIIRPSDYMLPVSMHSDNPERKLLAWELKSSLGISHNPTKFRLFSIFEFNDSKHSIRNTLSLLRQQFALHDHNENVERHFIGSPVCEKGLLDSKRYYDILTHAAKSHDAKTSLIYFAHRAEDIKSKAQILSDLGYTIEFHDQPYELACASQGRMPEKVVGLHSTSLFNMKILSGNACEAICYMLNENELAAMGTRHYGSDRFTLRDHIESIYDRFEEFGITTLNLQ</sequence>
<dbReference type="EMBL" id="JAUOQI010000015">
    <property type="protein sequence ID" value="MDO6579109.1"/>
    <property type="molecule type" value="Genomic_DNA"/>
</dbReference>
<dbReference type="Proteomes" id="UP001170717">
    <property type="component" value="Unassembled WGS sequence"/>
</dbReference>
<protein>
    <submittedName>
        <fullName evidence="1">Uncharacterized protein</fullName>
    </submittedName>
</protein>
<organism evidence="1 2">
    <name type="scientific">Alteromonas stellipolaris</name>
    <dbReference type="NCBI Taxonomy" id="233316"/>
    <lineage>
        <taxon>Bacteria</taxon>
        <taxon>Pseudomonadati</taxon>
        <taxon>Pseudomonadota</taxon>
        <taxon>Gammaproteobacteria</taxon>
        <taxon>Alteromonadales</taxon>
        <taxon>Alteromonadaceae</taxon>
        <taxon>Alteromonas/Salinimonas group</taxon>
        <taxon>Alteromonas</taxon>
    </lineage>
</organism>
<gene>
    <name evidence="1" type="ORF">Q4527_17030</name>
</gene>
<evidence type="ECO:0000313" key="2">
    <source>
        <dbReference type="Proteomes" id="UP001170717"/>
    </source>
</evidence>
<proteinExistence type="predicted"/>
<name>A0AAW7Z2U1_9ALTE</name>
<evidence type="ECO:0000313" key="1">
    <source>
        <dbReference type="EMBL" id="MDO6579109.1"/>
    </source>
</evidence>
<reference evidence="1" key="1">
    <citation type="submission" date="2023-07" db="EMBL/GenBank/DDBJ databases">
        <title>Genome content predicts the carbon catabolic preferences of heterotrophic bacteria.</title>
        <authorList>
            <person name="Gralka M."/>
        </authorList>
    </citation>
    <scope>NUCLEOTIDE SEQUENCE</scope>
    <source>
        <strain evidence="1">F2M12</strain>
    </source>
</reference>
<dbReference type="RefSeq" id="WP_138118079.1">
    <property type="nucleotide sequence ID" value="NZ_CANLMS010000002.1"/>
</dbReference>